<evidence type="ECO:0000313" key="2">
    <source>
        <dbReference type="Proteomes" id="UP000178450"/>
    </source>
</evidence>
<protein>
    <recommendedName>
        <fullName evidence="3">DUF4258 domain-containing protein</fullName>
    </recommendedName>
</protein>
<evidence type="ECO:0008006" key="3">
    <source>
        <dbReference type="Google" id="ProtNLM"/>
    </source>
</evidence>
<accession>A0A1F7KGM8</accession>
<proteinExistence type="predicted"/>
<gene>
    <name evidence="1" type="ORF">A2209_03060</name>
</gene>
<sequence length="115" mass="13556">MNRIFSGLIWTNHALQRLQERQFSQSQAALAYSTPDQIRAGKKANTQEYMKHFGEKTITLIVSNNDRGEKIVVSAWIDPPLWGTKDYQKKQRYHEYYRAGPLKKIWLIIREQLGF</sequence>
<dbReference type="EMBL" id="MGBG01000002">
    <property type="protein sequence ID" value="OGK67009.1"/>
    <property type="molecule type" value="Genomic_DNA"/>
</dbReference>
<evidence type="ECO:0000313" key="1">
    <source>
        <dbReference type="EMBL" id="OGK67009.1"/>
    </source>
</evidence>
<comment type="caution">
    <text evidence="1">The sequence shown here is derived from an EMBL/GenBank/DDBJ whole genome shotgun (WGS) entry which is preliminary data.</text>
</comment>
<dbReference type="Proteomes" id="UP000178450">
    <property type="component" value="Unassembled WGS sequence"/>
</dbReference>
<dbReference type="AlphaFoldDB" id="A0A1F7KGM8"/>
<name>A0A1F7KGM8_9BACT</name>
<reference evidence="1 2" key="1">
    <citation type="journal article" date="2016" name="Nat. Commun.">
        <title>Thousands of microbial genomes shed light on interconnected biogeochemical processes in an aquifer system.</title>
        <authorList>
            <person name="Anantharaman K."/>
            <person name="Brown C.T."/>
            <person name="Hug L.A."/>
            <person name="Sharon I."/>
            <person name="Castelle C.J."/>
            <person name="Probst A.J."/>
            <person name="Thomas B.C."/>
            <person name="Singh A."/>
            <person name="Wilkins M.J."/>
            <person name="Karaoz U."/>
            <person name="Brodie E.L."/>
            <person name="Williams K.H."/>
            <person name="Hubbard S.S."/>
            <person name="Banfield J.F."/>
        </authorList>
    </citation>
    <scope>NUCLEOTIDE SEQUENCE [LARGE SCALE GENOMIC DNA]</scope>
</reference>
<organism evidence="1 2">
    <name type="scientific">Candidatus Roizmanbacteria bacterium RIFOXYA1_FULL_41_12</name>
    <dbReference type="NCBI Taxonomy" id="1802082"/>
    <lineage>
        <taxon>Bacteria</taxon>
        <taxon>Candidatus Roizmaniibacteriota</taxon>
    </lineage>
</organism>